<evidence type="ECO:0000313" key="9">
    <source>
        <dbReference type="EMBL" id="MFC6591064.1"/>
    </source>
</evidence>
<dbReference type="InterPro" id="IPR020846">
    <property type="entry name" value="MFS_dom"/>
</dbReference>
<evidence type="ECO:0000256" key="6">
    <source>
        <dbReference type="ARBA" id="ARBA00023136"/>
    </source>
</evidence>
<keyword evidence="6 7" id="KW-0472">Membrane</keyword>
<protein>
    <submittedName>
        <fullName evidence="9">MFS transporter</fullName>
    </submittedName>
</protein>
<dbReference type="Gene3D" id="1.20.1250.20">
    <property type="entry name" value="MFS general substrate transporter like domains"/>
    <property type="match status" value="1"/>
</dbReference>
<dbReference type="RefSeq" id="WP_380082070.1">
    <property type="nucleotide sequence ID" value="NZ_JBHSWD010000001.1"/>
</dbReference>
<feature type="transmembrane region" description="Helical" evidence="7">
    <location>
        <begin position="123"/>
        <end position="144"/>
    </location>
</feature>
<feature type="transmembrane region" description="Helical" evidence="7">
    <location>
        <begin position="235"/>
        <end position="255"/>
    </location>
</feature>
<dbReference type="SUPFAM" id="SSF103473">
    <property type="entry name" value="MFS general substrate transporter"/>
    <property type="match status" value="1"/>
</dbReference>
<evidence type="ECO:0000256" key="3">
    <source>
        <dbReference type="ARBA" id="ARBA00022475"/>
    </source>
</evidence>
<feature type="transmembrane region" description="Helical" evidence="7">
    <location>
        <begin position="165"/>
        <end position="183"/>
    </location>
</feature>
<organism evidence="9 10">
    <name type="scientific">Deinococcus lacus</name>
    <dbReference type="NCBI Taxonomy" id="392561"/>
    <lineage>
        <taxon>Bacteria</taxon>
        <taxon>Thermotogati</taxon>
        <taxon>Deinococcota</taxon>
        <taxon>Deinococci</taxon>
        <taxon>Deinococcales</taxon>
        <taxon>Deinococcaceae</taxon>
        <taxon>Deinococcus</taxon>
    </lineage>
</organism>
<proteinExistence type="predicted"/>
<evidence type="ECO:0000256" key="2">
    <source>
        <dbReference type="ARBA" id="ARBA00022448"/>
    </source>
</evidence>
<dbReference type="Proteomes" id="UP001596297">
    <property type="component" value="Unassembled WGS sequence"/>
</dbReference>
<dbReference type="EMBL" id="JBHSWD010000001">
    <property type="protein sequence ID" value="MFC6591064.1"/>
    <property type="molecule type" value="Genomic_DNA"/>
</dbReference>
<feature type="transmembrane region" description="Helical" evidence="7">
    <location>
        <begin position="39"/>
        <end position="58"/>
    </location>
</feature>
<dbReference type="InterPro" id="IPR050171">
    <property type="entry name" value="MFS_Transporters"/>
</dbReference>
<feature type="domain" description="Major facilitator superfamily (MFS) profile" evidence="8">
    <location>
        <begin position="1"/>
        <end position="147"/>
    </location>
</feature>
<evidence type="ECO:0000259" key="8">
    <source>
        <dbReference type="PROSITE" id="PS50850"/>
    </source>
</evidence>
<dbReference type="PROSITE" id="PS50850">
    <property type="entry name" value="MFS"/>
    <property type="match status" value="1"/>
</dbReference>
<dbReference type="PANTHER" id="PTHR23517">
    <property type="entry name" value="RESISTANCE PROTEIN MDTM, PUTATIVE-RELATED-RELATED"/>
    <property type="match status" value="1"/>
</dbReference>
<dbReference type="PANTHER" id="PTHR23517:SF2">
    <property type="entry name" value="MULTIDRUG RESISTANCE PROTEIN MDTH"/>
    <property type="match status" value="1"/>
</dbReference>
<evidence type="ECO:0000256" key="7">
    <source>
        <dbReference type="SAM" id="Phobius"/>
    </source>
</evidence>
<evidence type="ECO:0000256" key="1">
    <source>
        <dbReference type="ARBA" id="ARBA00004651"/>
    </source>
</evidence>
<dbReference type="InterPro" id="IPR036259">
    <property type="entry name" value="MFS_trans_sf"/>
</dbReference>
<comment type="subcellular location">
    <subcellularLocation>
        <location evidence="1">Cell membrane</location>
        <topology evidence="1">Multi-pass membrane protein</topology>
    </subcellularLocation>
</comment>
<dbReference type="Pfam" id="PF07690">
    <property type="entry name" value="MFS_1"/>
    <property type="match status" value="1"/>
</dbReference>
<name>A0ABW1YDT0_9DEIO</name>
<feature type="transmembrane region" description="Helical" evidence="7">
    <location>
        <begin position="203"/>
        <end position="223"/>
    </location>
</feature>
<keyword evidence="3" id="KW-1003">Cell membrane</keyword>
<evidence type="ECO:0000256" key="5">
    <source>
        <dbReference type="ARBA" id="ARBA00022989"/>
    </source>
</evidence>
<keyword evidence="5 7" id="KW-1133">Transmembrane helix</keyword>
<comment type="caution">
    <text evidence="9">The sequence shown here is derived from an EMBL/GenBank/DDBJ whole genome shotgun (WGS) entry which is preliminary data.</text>
</comment>
<keyword evidence="2" id="KW-0813">Transport</keyword>
<gene>
    <name evidence="9" type="ORF">ACFP81_02790</name>
</gene>
<dbReference type="InterPro" id="IPR011701">
    <property type="entry name" value="MFS"/>
</dbReference>
<evidence type="ECO:0000313" key="10">
    <source>
        <dbReference type="Proteomes" id="UP001596297"/>
    </source>
</evidence>
<keyword evidence="4 7" id="KW-0812">Transmembrane</keyword>
<keyword evidence="10" id="KW-1185">Reference proteome</keyword>
<accession>A0ABW1YDT0</accession>
<reference evidence="10" key="1">
    <citation type="journal article" date="2019" name="Int. J. Syst. Evol. Microbiol.">
        <title>The Global Catalogue of Microorganisms (GCM) 10K type strain sequencing project: providing services to taxonomists for standard genome sequencing and annotation.</title>
        <authorList>
            <consortium name="The Broad Institute Genomics Platform"/>
            <consortium name="The Broad Institute Genome Sequencing Center for Infectious Disease"/>
            <person name="Wu L."/>
            <person name="Ma J."/>
        </authorList>
    </citation>
    <scope>NUCLEOTIDE SEQUENCE [LARGE SCALE GENOMIC DNA]</scope>
    <source>
        <strain evidence="10">CGMCC 1.15772</strain>
    </source>
</reference>
<evidence type="ECO:0000256" key="4">
    <source>
        <dbReference type="ARBA" id="ARBA00022692"/>
    </source>
</evidence>
<feature type="transmembrane region" description="Helical" evidence="7">
    <location>
        <begin position="97"/>
        <end position="117"/>
    </location>
</feature>
<sequence>MPSRSARGDDVIITRQLLISEPVGGALTDRYGPGPAMRLSLVGGGITVLLLASAQTFWQAFGGVLLFSLFQSLYKPSASTAVAGLTFGAQRTRAYNLLYWAMNVGASVAPALGGWLAGLSFRLVFYLDAATMFLYALLLSLKFPNVRPPRGSAEERGRFLPRDRLLWQFCAATLLYSLTYQGYKLLALVFAESGYSAAQYGQVLAVNGVLVVVLGLPLGHLIARSNHPRWQPLGAALLGLGFLGHAAAHSILGHLTKEWRVVRHSLSERSEWI</sequence>